<dbReference type="GO" id="GO:0046872">
    <property type="term" value="F:metal ion binding"/>
    <property type="evidence" value="ECO:0007669"/>
    <property type="project" value="UniProtKB-KW"/>
</dbReference>
<keyword evidence="7 16" id="KW-0436">Ligase</keyword>
<dbReference type="PRINTS" id="PR01041">
    <property type="entry name" value="TRNASYNTHMET"/>
</dbReference>
<dbReference type="CDD" id="cd00814">
    <property type="entry name" value="MetRS_core"/>
    <property type="match status" value="1"/>
</dbReference>
<dbReference type="GO" id="GO:0004825">
    <property type="term" value="F:methionine-tRNA ligase activity"/>
    <property type="evidence" value="ECO:0007669"/>
    <property type="project" value="UniProtKB-UniRule"/>
</dbReference>
<keyword evidence="6 16" id="KW-0820">tRNA-binding</keyword>
<dbReference type="InterPro" id="IPR033911">
    <property type="entry name" value="MetRS_core"/>
</dbReference>
<keyword evidence="12 16" id="KW-0694">RNA-binding</keyword>
<dbReference type="Gene3D" id="3.40.50.620">
    <property type="entry name" value="HUPs"/>
    <property type="match status" value="1"/>
</dbReference>
<evidence type="ECO:0000256" key="17">
    <source>
        <dbReference type="SAM" id="MobiDB-lite"/>
    </source>
</evidence>
<comment type="subunit">
    <text evidence="4 16">Homodimer.</text>
</comment>
<evidence type="ECO:0000256" key="8">
    <source>
        <dbReference type="ARBA" id="ARBA00022723"/>
    </source>
</evidence>
<comment type="function">
    <text evidence="1 16">Is required not only for elongation of protein synthesis but also for the initiation of all mRNA translation through initiator tRNA(fMet) aminoacylation.</text>
</comment>
<keyword evidence="9 16" id="KW-0547">Nucleotide-binding</keyword>
<evidence type="ECO:0000256" key="16">
    <source>
        <dbReference type="HAMAP-Rule" id="MF_00098"/>
    </source>
</evidence>
<evidence type="ECO:0000256" key="9">
    <source>
        <dbReference type="ARBA" id="ARBA00022741"/>
    </source>
</evidence>
<dbReference type="PROSITE" id="PS00178">
    <property type="entry name" value="AA_TRNA_LIGASE_I"/>
    <property type="match status" value="1"/>
</dbReference>
<dbReference type="InterPro" id="IPR029038">
    <property type="entry name" value="MetRS_Zn"/>
</dbReference>
<dbReference type="GO" id="GO:0006431">
    <property type="term" value="P:methionyl-tRNA aminoacylation"/>
    <property type="evidence" value="ECO:0007669"/>
    <property type="project" value="UniProtKB-UniRule"/>
</dbReference>
<keyword evidence="8 16" id="KW-0479">Metal-binding</keyword>
<dbReference type="Gene3D" id="2.20.28.20">
    <property type="entry name" value="Methionyl-tRNA synthetase, Zn-domain"/>
    <property type="match status" value="1"/>
</dbReference>
<dbReference type="NCBIfam" id="TIGR00398">
    <property type="entry name" value="metG"/>
    <property type="match status" value="1"/>
</dbReference>
<reference evidence="19" key="1">
    <citation type="submission" date="2021-06" db="EMBL/GenBank/DDBJ databases">
        <title>44 bacteria genomes isolated from Dapeng, Shenzhen.</title>
        <authorList>
            <person name="Zheng W."/>
            <person name="Yu S."/>
            <person name="Huang Y."/>
        </authorList>
    </citation>
    <scope>NUCLEOTIDE SEQUENCE</scope>
    <source>
        <strain evidence="19">DP5N28-2</strain>
    </source>
</reference>
<evidence type="ECO:0000256" key="15">
    <source>
        <dbReference type="ARBA" id="ARBA00047364"/>
    </source>
</evidence>
<feature type="domain" description="TRNA-binding" evidence="18">
    <location>
        <begin position="622"/>
        <end position="723"/>
    </location>
</feature>
<dbReference type="InterPro" id="IPR009080">
    <property type="entry name" value="tRNAsynth_Ia_anticodon-bd"/>
</dbReference>
<comment type="similarity">
    <text evidence="3 16">Belongs to the class-I aminoacyl-tRNA synthetase family. MetG type 1 subfamily.</text>
</comment>
<dbReference type="SUPFAM" id="SSF57770">
    <property type="entry name" value="Methionyl-tRNA synthetase (MetRS), Zn-domain"/>
    <property type="match status" value="1"/>
</dbReference>
<dbReference type="InterPro" id="IPR015413">
    <property type="entry name" value="Methionyl/Leucyl_tRNA_Synth"/>
</dbReference>
<keyword evidence="13 16" id="KW-0648">Protein biosynthesis</keyword>
<feature type="binding site" evidence="16">
    <location>
        <position position="165"/>
    </location>
    <ligand>
        <name>Zn(2+)</name>
        <dbReference type="ChEBI" id="CHEBI:29105"/>
    </ligand>
</feature>
<dbReference type="AlphaFoldDB" id="A0A953LBU7"/>
<evidence type="ECO:0000313" key="19">
    <source>
        <dbReference type="EMBL" id="MBY5958886.1"/>
    </source>
</evidence>
<comment type="catalytic activity">
    <reaction evidence="15 16">
        <text>tRNA(Met) + L-methionine + ATP = L-methionyl-tRNA(Met) + AMP + diphosphate</text>
        <dbReference type="Rhea" id="RHEA:13481"/>
        <dbReference type="Rhea" id="RHEA-COMP:9667"/>
        <dbReference type="Rhea" id="RHEA-COMP:9698"/>
        <dbReference type="ChEBI" id="CHEBI:30616"/>
        <dbReference type="ChEBI" id="CHEBI:33019"/>
        <dbReference type="ChEBI" id="CHEBI:57844"/>
        <dbReference type="ChEBI" id="CHEBI:78442"/>
        <dbReference type="ChEBI" id="CHEBI:78530"/>
        <dbReference type="ChEBI" id="CHEBI:456215"/>
        <dbReference type="EC" id="6.1.1.10"/>
    </reaction>
</comment>
<evidence type="ECO:0000259" key="18">
    <source>
        <dbReference type="PROSITE" id="PS50886"/>
    </source>
</evidence>
<dbReference type="Pfam" id="PF01588">
    <property type="entry name" value="tRNA_bind"/>
    <property type="match status" value="1"/>
</dbReference>
<feature type="binding site" evidence="16">
    <location>
        <position position="149"/>
    </location>
    <ligand>
        <name>Zn(2+)</name>
        <dbReference type="ChEBI" id="CHEBI:29105"/>
    </ligand>
</feature>
<dbReference type="Gene3D" id="2.40.50.140">
    <property type="entry name" value="Nucleic acid-binding proteins"/>
    <property type="match status" value="1"/>
</dbReference>
<evidence type="ECO:0000256" key="13">
    <source>
        <dbReference type="ARBA" id="ARBA00022917"/>
    </source>
</evidence>
<accession>A0A953LBU7</accession>
<feature type="region of interest" description="Disordered" evidence="17">
    <location>
        <begin position="593"/>
        <end position="615"/>
    </location>
</feature>
<evidence type="ECO:0000256" key="7">
    <source>
        <dbReference type="ARBA" id="ARBA00022598"/>
    </source>
</evidence>
<dbReference type="Pfam" id="PF09334">
    <property type="entry name" value="tRNA-synt_1g"/>
    <property type="match status" value="1"/>
</dbReference>
<evidence type="ECO:0000256" key="6">
    <source>
        <dbReference type="ARBA" id="ARBA00022555"/>
    </source>
</evidence>
<dbReference type="FunFam" id="2.20.28.20:FF:000001">
    <property type="entry name" value="Methionine--tRNA ligase"/>
    <property type="match status" value="1"/>
</dbReference>
<keyword evidence="20" id="KW-1185">Reference proteome</keyword>
<evidence type="ECO:0000256" key="14">
    <source>
        <dbReference type="ARBA" id="ARBA00023146"/>
    </source>
</evidence>
<evidence type="ECO:0000256" key="10">
    <source>
        <dbReference type="ARBA" id="ARBA00022833"/>
    </source>
</evidence>
<comment type="subcellular location">
    <subcellularLocation>
        <location evidence="2 16">Cytoplasm</location>
    </subcellularLocation>
</comment>
<dbReference type="HAMAP" id="MF_00098">
    <property type="entry name" value="Met_tRNA_synth_type1"/>
    <property type="match status" value="1"/>
</dbReference>
<dbReference type="EMBL" id="JAHVHU010000010">
    <property type="protein sequence ID" value="MBY5958886.1"/>
    <property type="molecule type" value="Genomic_DNA"/>
</dbReference>
<dbReference type="PROSITE" id="PS50886">
    <property type="entry name" value="TRBD"/>
    <property type="match status" value="1"/>
</dbReference>
<evidence type="ECO:0000256" key="5">
    <source>
        <dbReference type="ARBA" id="ARBA00022490"/>
    </source>
</evidence>
<evidence type="ECO:0000256" key="3">
    <source>
        <dbReference type="ARBA" id="ARBA00008258"/>
    </source>
</evidence>
<dbReference type="EC" id="6.1.1.10" evidence="16"/>
<dbReference type="InterPro" id="IPR004495">
    <property type="entry name" value="Met-tRNA-synth_bsu_C"/>
</dbReference>
<dbReference type="InterPro" id="IPR012340">
    <property type="entry name" value="NA-bd_OB-fold"/>
</dbReference>
<dbReference type="InterPro" id="IPR014758">
    <property type="entry name" value="Met-tRNA_synth"/>
</dbReference>
<evidence type="ECO:0000256" key="11">
    <source>
        <dbReference type="ARBA" id="ARBA00022840"/>
    </source>
</evidence>
<dbReference type="PANTHER" id="PTHR45765">
    <property type="entry name" value="METHIONINE--TRNA LIGASE"/>
    <property type="match status" value="1"/>
</dbReference>
<dbReference type="SUPFAM" id="SSF50249">
    <property type="entry name" value="Nucleic acid-binding proteins"/>
    <property type="match status" value="1"/>
</dbReference>
<protein>
    <recommendedName>
        <fullName evidence="16">Methionine--tRNA ligase</fullName>
        <ecNumber evidence="16">6.1.1.10</ecNumber>
    </recommendedName>
    <alternativeName>
        <fullName evidence="16">Methionyl-tRNA synthetase</fullName>
        <shortName evidence="16">MetRS</shortName>
    </alternativeName>
</protein>
<evidence type="ECO:0000256" key="2">
    <source>
        <dbReference type="ARBA" id="ARBA00004496"/>
    </source>
</evidence>
<dbReference type="Proteomes" id="UP000753961">
    <property type="component" value="Unassembled WGS sequence"/>
</dbReference>
<dbReference type="PANTHER" id="PTHR45765:SF1">
    <property type="entry name" value="METHIONINE--TRNA LIGASE, CYTOPLASMIC"/>
    <property type="match status" value="1"/>
</dbReference>
<keyword evidence="5 16" id="KW-0963">Cytoplasm</keyword>
<dbReference type="InterPro" id="IPR041872">
    <property type="entry name" value="Anticodon_Met"/>
</dbReference>
<comment type="cofactor">
    <cofactor evidence="16">
        <name>Zn(2+)</name>
        <dbReference type="ChEBI" id="CHEBI:29105"/>
    </cofactor>
    <text evidence="16">Binds 1 zinc ion per subunit.</text>
</comment>
<organism evidence="19 20">
    <name type="scientific">Membranihabitans marinus</name>
    <dbReference type="NCBI Taxonomy" id="1227546"/>
    <lineage>
        <taxon>Bacteria</taxon>
        <taxon>Pseudomonadati</taxon>
        <taxon>Bacteroidota</taxon>
        <taxon>Saprospiria</taxon>
        <taxon>Saprospirales</taxon>
        <taxon>Saprospiraceae</taxon>
        <taxon>Membranihabitans</taxon>
    </lineage>
</organism>
<feature type="short sequence motif" description="'KMSKS' region" evidence="16">
    <location>
        <begin position="348"/>
        <end position="352"/>
    </location>
</feature>
<comment type="caution">
    <text evidence="19">The sequence shown here is derived from an EMBL/GenBank/DDBJ whole genome shotgun (WGS) entry which is preliminary data.</text>
</comment>
<sequence>MEDIYFPDRYLITSALPYANGPLHLGHLAGAYLSADAYARFQRLMGKDILYVCGSDEYGAAISMKARQENVRPIDIVDKYHEQIKESFDRIGVKFDIYHRTTADIHAETSQGFFRDLYKKGEFEELTTEQYFDEEAGVFLADRYIKGTCPKCGYPEAYGDQCESCGASLSAQELIDPVSVLTNSAPTLRSTTHWYLPLDKNEEWLREWIQHGVLEGQKQHDPDLWKNHVVGQCMSWIDQGLQPRSMTRDLDWGVNVPEEIPGSKGKKLYVWMDAPIGYISATRQWAKDHGADWEKYWKDKGTELIHFIGKDNIVFHCLIFPAILKIHGDYILPKNVPANQFLNLEGQKLSTSKGWAVWVHEYLDELPGKEDVLRYVLYKNMPEQRDAEFTWKGWQEANNNELVNNLGNFINRVVVLTNKYYDGVVPSFDPDLEFTGSGNSDMPIWHDTEMLDLFDRLDAYGNAIRKYEFRSALRTIMEISSAGNIILQANEPWKLIKEDEETVKAVMNCSLQYAAALSMILDPFLPFTSSKLRKILRLPALKGEGELVEMMGALAEGEALIPEGHQIGDPIHLFERIGDEVVEEQVEKLKSRAASKSETDQIEVNEPSQPALPQKPEITFDDFQKLDLRVAKIIEASRIEKADKLLKISLDTGGEIRTVVSGIAQQYDPEAIIGQQVVYVSNLAPRKLRGVLSQGMILMAEDSQGKLAFVSPGNDISPGSIVR</sequence>
<dbReference type="FunFam" id="2.40.50.140:FF:000042">
    <property type="entry name" value="Methionine--tRNA ligase"/>
    <property type="match status" value="1"/>
</dbReference>
<dbReference type="CDD" id="cd07957">
    <property type="entry name" value="Anticodon_Ia_Met"/>
    <property type="match status" value="1"/>
</dbReference>
<dbReference type="InterPro" id="IPR001412">
    <property type="entry name" value="aa-tRNA-synth_I_CS"/>
</dbReference>
<feature type="binding site" evidence="16">
    <location>
        <position position="152"/>
    </location>
    <ligand>
        <name>Zn(2+)</name>
        <dbReference type="ChEBI" id="CHEBI:29105"/>
    </ligand>
</feature>
<evidence type="ECO:0000256" key="1">
    <source>
        <dbReference type="ARBA" id="ARBA00003314"/>
    </source>
</evidence>
<dbReference type="NCBIfam" id="TIGR00399">
    <property type="entry name" value="metG_C_term"/>
    <property type="match status" value="1"/>
</dbReference>
<proteinExistence type="inferred from homology"/>
<evidence type="ECO:0000256" key="4">
    <source>
        <dbReference type="ARBA" id="ARBA00011738"/>
    </source>
</evidence>
<dbReference type="SUPFAM" id="SSF52374">
    <property type="entry name" value="Nucleotidylyl transferase"/>
    <property type="match status" value="1"/>
</dbReference>
<gene>
    <name evidence="16 19" type="primary">metG</name>
    <name evidence="19" type="ORF">KUV50_12110</name>
</gene>
<name>A0A953LBU7_9BACT</name>
<evidence type="ECO:0000313" key="20">
    <source>
        <dbReference type="Proteomes" id="UP000753961"/>
    </source>
</evidence>
<dbReference type="Gene3D" id="1.10.730.10">
    <property type="entry name" value="Isoleucyl-tRNA Synthetase, Domain 1"/>
    <property type="match status" value="1"/>
</dbReference>
<dbReference type="RefSeq" id="WP_222580421.1">
    <property type="nucleotide sequence ID" value="NZ_JAHVHU010000010.1"/>
</dbReference>
<dbReference type="CDD" id="cd02800">
    <property type="entry name" value="tRNA_bind_EcMetRS_like"/>
    <property type="match status" value="1"/>
</dbReference>
<dbReference type="InterPro" id="IPR002547">
    <property type="entry name" value="tRNA-bd_dom"/>
</dbReference>
<feature type="short sequence motif" description="'HIGH' region" evidence="16">
    <location>
        <begin position="17"/>
        <end position="27"/>
    </location>
</feature>
<dbReference type="GO" id="GO:0005829">
    <property type="term" value="C:cytosol"/>
    <property type="evidence" value="ECO:0007669"/>
    <property type="project" value="TreeGrafter"/>
</dbReference>
<feature type="binding site" evidence="16">
    <location>
        <position position="351"/>
    </location>
    <ligand>
        <name>ATP</name>
        <dbReference type="ChEBI" id="CHEBI:30616"/>
    </ligand>
</feature>
<dbReference type="Pfam" id="PF19303">
    <property type="entry name" value="Anticodon_3"/>
    <property type="match status" value="1"/>
</dbReference>
<feature type="binding site" evidence="16">
    <location>
        <position position="162"/>
    </location>
    <ligand>
        <name>Zn(2+)</name>
        <dbReference type="ChEBI" id="CHEBI:29105"/>
    </ligand>
</feature>
<dbReference type="GO" id="GO:0000049">
    <property type="term" value="F:tRNA binding"/>
    <property type="evidence" value="ECO:0007669"/>
    <property type="project" value="UniProtKB-UniRule"/>
</dbReference>
<keyword evidence="10 16" id="KW-0862">Zinc</keyword>
<keyword evidence="11 16" id="KW-0067">ATP-binding</keyword>
<dbReference type="NCBIfam" id="NF001100">
    <property type="entry name" value="PRK00133.1"/>
    <property type="match status" value="1"/>
</dbReference>
<dbReference type="InterPro" id="IPR014729">
    <property type="entry name" value="Rossmann-like_a/b/a_fold"/>
</dbReference>
<dbReference type="GO" id="GO:0005524">
    <property type="term" value="F:ATP binding"/>
    <property type="evidence" value="ECO:0007669"/>
    <property type="project" value="UniProtKB-UniRule"/>
</dbReference>
<dbReference type="SUPFAM" id="SSF47323">
    <property type="entry name" value="Anticodon-binding domain of a subclass of class I aminoacyl-tRNA synthetases"/>
    <property type="match status" value="1"/>
</dbReference>
<dbReference type="InterPro" id="IPR023458">
    <property type="entry name" value="Met-tRNA_ligase_1"/>
</dbReference>
<keyword evidence="14 16" id="KW-0030">Aminoacyl-tRNA synthetase</keyword>
<evidence type="ECO:0000256" key="12">
    <source>
        <dbReference type="ARBA" id="ARBA00022884"/>
    </source>
</evidence>